<dbReference type="Proteomes" id="UP000655044">
    <property type="component" value="Unassembled WGS sequence"/>
</dbReference>
<feature type="region of interest" description="Disordered" evidence="1">
    <location>
        <begin position="34"/>
        <end position="81"/>
    </location>
</feature>
<evidence type="ECO:0000256" key="1">
    <source>
        <dbReference type="SAM" id="MobiDB-lite"/>
    </source>
</evidence>
<sequence length="81" mass="8963">MGDEAVEEPVAEAFDAFKQLALLSLGFEPVESSDVLREPARRGAGRRPVGETNAGWRRLGDQHALPHGEQPPYWVPLVQTR</sequence>
<evidence type="ECO:0000313" key="3">
    <source>
        <dbReference type="Proteomes" id="UP000655044"/>
    </source>
</evidence>
<comment type="caution">
    <text evidence="2">The sequence shown here is derived from an EMBL/GenBank/DDBJ whole genome shotgun (WGS) entry which is preliminary data.</text>
</comment>
<proteinExistence type="predicted"/>
<dbReference type="AlphaFoldDB" id="A0A8J3RVK4"/>
<keyword evidence="3" id="KW-1185">Reference proteome</keyword>
<reference evidence="2" key="1">
    <citation type="submission" date="2021-01" db="EMBL/GenBank/DDBJ databases">
        <title>Whole genome shotgun sequence of Planobispora rosea NBRC 15558.</title>
        <authorList>
            <person name="Komaki H."/>
            <person name="Tamura T."/>
        </authorList>
    </citation>
    <scope>NUCLEOTIDE SEQUENCE</scope>
    <source>
        <strain evidence="2">NBRC 15558</strain>
    </source>
</reference>
<gene>
    <name evidence="2" type="ORF">Pro02_10050</name>
</gene>
<name>A0A8J3RVK4_PLARO</name>
<protein>
    <submittedName>
        <fullName evidence="2">Uncharacterized protein</fullName>
    </submittedName>
</protein>
<organism evidence="2 3">
    <name type="scientific">Planobispora rosea</name>
    <dbReference type="NCBI Taxonomy" id="35762"/>
    <lineage>
        <taxon>Bacteria</taxon>
        <taxon>Bacillati</taxon>
        <taxon>Actinomycetota</taxon>
        <taxon>Actinomycetes</taxon>
        <taxon>Streptosporangiales</taxon>
        <taxon>Streptosporangiaceae</taxon>
        <taxon>Planobispora</taxon>
    </lineage>
</organism>
<accession>A0A8J3RVK4</accession>
<dbReference type="EMBL" id="BOOI01000009">
    <property type="protein sequence ID" value="GIH82597.1"/>
    <property type="molecule type" value="Genomic_DNA"/>
</dbReference>
<evidence type="ECO:0000313" key="2">
    <source>
        <dbReference type="EMBL" id="GIH82597.1"/>
    </source>
</evidence>